<reference evidence="5 6" key="1">
    <citation type="submission" date="2019-06" db="EMBL/GenBank/DDBJ databases">
        <title>Genome Sequence of the Brown Rot Fungal Pathogen Monilinia fructicola.</title>
        <authorList>
            <person name="De Miccolis Angelini R.M."/>
            <person name="Landi L."/>
            <person name="Abate D."/>
            <person name="Pollastro S."/>
            <person name="Romanazzi G."/>
            <person name="Faretra F."/>
        </authorList>
    </citation>
    <scope>NUCLEOTIDE SEQUENCE [LARGE SCALE GENOMIC DNA]</scope>
    <source>
        <strain evidence="5 6">Mfrc123</strain>
    </source>
</reference>
<dbReference type="OrthoDB" id="2373987at2759"/>
<proteinExistence type="predicted"/>
<feature type="domain" description="Calcium channel YVC1-like C-terminal transmembrane" evidence="4">
    <location>
        <begin position="338"/>
        <end position="625"/>
    </location>
</feature>
<feature type="transmembrane region" description="Helical" evidence="2">
    <location>
        <begin position="461"/>
        <end position="483"/>
    </location>
</feature>
<organism evidence="5 6">
    <name type="scientific">Monilinia fructicola</name>
    <name type="common">Brown rot fungus</name>
    <name type="synonym">Ciboria fructicola</name>
    <dbReference type="NCBI Taxonomy" id="38448"/>
    <lineage>
        <taxon>Eukaryota</taxon>
        <taxon>Fungi</taxon>
        <taxon>Dikarya</taxon>
        <taxon>Ascomycota</taxon>
        <taxon>Pezizomycotina</taxon>
        <taxon>Leotiomycetes</taxon>
        <taxon>Helotiales</taxon>
        <taxon>Sclerotiniaceae</taxon>
        <taxon>Monilinia</taxon>
    </lineage>
</organism>
<dbReference type="AlphaFoldDB" id="A0A5M9J6H3"/>
<keyword evidence="2" id="KW-0472">Membrane</keyword>
<feature type="transmembrane region" description="Helical" evidence="2">
    <location>
        <begin position="528"/>
        <end position="553"/>
    </location>
</feature>
<feature type="transmembrane region" description="Helical" evidence="2">
    <location>
        <begin position="421"/>
        <end position="441"/>
    </location>
</feature>
<dbReference type="VEuPathDB" id="FungiDB:MFRU_043g00140"/>
<feature type="transmembrane region" description="Helical" evidence="2">
    <location>
        <begin position="574"/>
        <end position="592"/>
    </location>
</feature>
<evidence type="ECO:0000313" key="6">
    <source>
        <dbReference type="Proteomes" id="UP000322873"/>
    </source>
</evidence>
<dbReference type="InterPro" id="IPR056337">
    <property type="entry name" value="LHD_YVC1"/>
</dbReference>
<feature type="transmembrane region" description="Helical" evidence="2">
    <location>
        <begin position="391"/>
        <end position="409"/>
    </location>
</feature>
<gene>
    <name evidence="5" type="ORF">EYC84_011291</name>
</gene>
<evidence type="ECO:0000313" key="5">
    <source>
        <dbReference type="EMBL" id="KAA8564347.1"/>
    </source>
</evidence>
<feature type="compositionally biased region" description="Polar residues" evidence="1">
    <location>
        <begin position="13"/>
        <end position="22"/>
    </location>
</feature>
<evidence type="ECO:0008006" key="7">
    <source>
        <dbReference type="Google" id="ProtNLM"/>
    </source>
</evidence>
<feature type="domain" description="YVC1 N-terminal linker helical" evidence="3">
    <location>
        <begin position="112"/>
        <end position="303"/>
    </location>
</feature>
<feature type="transmembrane region" description="Helical" evidence="2">
    <location>
        <begin position="604"/>
        <end position="623"/>
    </location>
</feature>
<accession>A0A5M9J6H3</accession>
<feature type="transmembrane region" description="Helical" evidence="2">
    <location>
        <begin position="495"/>
        <end position="516"/>
    </location>
</feature>
<feature type="compositionally biased region" description="Low complexity" evidence="1">
    <location>
        <begin position="1"/>
        <end position="12"/>
    </location>
</feature>
<dbReference type="Proteomes" id="UP000322873">
    <property type="component" value="Unassembled WGS sequence"/>
</dbReference>
<feature type="compositionally biased region" description="Polar residues" evidence="1">
    <location>
        <begin position="706"/>
        <end position="719"/>
    </location>
</feature>
<dbReference type="InterPro" id="IPR052971">
    <property type="entry name" value="TRP_calcium_channel"/>
</dbReference>
<keyword evidence="2" id="KW-0812">Transmembrane</keyword>
<protein>
    <recommendedName>
        <fullName evidence="7">Ion transport domain-containing protein</fullName>
    </recommendedName>
</protein>
<evidence type="ECO:0000256" key="1">
    <source>
        <dbReference type="SAM" id="MobiDB-lite"/>
    </source>
</evidence>
<feature type="region of interest" description="Disordered" evidence="1">
    <location>
        <begin position="805"/>
        <end position="833"/>
    </location>
</feature>
<keyword evidence="6" id="KW-1185">Reference proteome</keyword>
<dbReference type="PANTHER" id="PTHR35859">
    <property type="entry name" value="NONSELECTIVE CATION CHANNEL PROTEIN"/>
    <property type="match status" value="1"/>
</dbReference>
<comment type="caution">
    <text evidence="5">The sequence shown here is derived from an EMBL/GenBank/DDBJ whole genome shotgun (WGS) entry which is preliminary data.</text>
</comment>
<dbReference type="EMBL" id="VICG01000015">
    <property type="protein sequence ID" value="KAA8564347.1"/>
    <property type="molecule type" value="Genomic_DNA"/>
</dbReference>
<evidence type="ECO:0000256" key="2">
    <source>
        <dbReference type="SAM" id="Phobius"/>
    </source>
</evidence>
<evidence type="ECO:0000259" key="4">
    <source>
        <dbReference type="Pfam" id="PF23317"/>
    </source>
</evidence>
<dbReference type="InterPro" id="IPR056336">
    <property type="entry name" value="YVC1_C"/>
</dbReference>
<name>A0A5M9J6H3_MONFR</name>
<feature type="region of interest" description="Disordered" evidence="1">
    <location>
        <begin position="706"/>
        <end position="746"/>
    </location>
</feature>
<feature type="region of interest" description="Disordered" evidence="1">
    <location>
        <begin position="1"/>
        <end position="81"/>
    </location>
</feature>
<dbReference type="PANTHER" id="PTHR35859:SF1">
    <property type="entry name" value="NONSELECTIVE CATION CHANNEL PROTEIN"/>
    <property type="match status" value="1"/>
</dbReference>
<feature type="compositionally biased region" description="Basic and acidic residues" evidence="1">
    <location>
        <begin position="721"/>
        <end position="731"/>
    </location>
</feature>
<dbReference type="Pfam" id="PF23317">
    <property type="entry name" value="YVC1_C"/>
    <property type="match status" value="1"/>
</dbReference>
<dbReference type="Pfam" id="PF23190">
    <property type="entry name" value="LHD_TRPY1"/>
    <property type="match status" value="1"/>
</dbReference>
<sequence length="833" mass="94117">MGQSSSSSSSISPRTSTHPNSRNPRHFLTENDSDSANANGRERYRVTETTQLLTPEPEEDIEGGGSARPAGGNRDARNALNSIGRHDGHACFHPHAIGDICYPQDEFGDLPVYKTIHRIRRDIIAAIDDPYSLEQLRDPRLNVSVVRPLVDRLYDLNDLSVVYCLLVNKTQFQREQVALPHQQSICTTRAHLCEIVANRVLRRFHEDHTGSEGLLLLSRILVGGFDPFQGAPNNVIRESSNYSWAATSRTGVSRRLPALEIAITSQSKAFLSSSACQKVISAIYEGRVIYTPTAFMDILPDHYKNKPISLYNPREAPLFNQYRLIVPRTRNYLEVCHFLLLLVFYLYVMADRDPSTFGSMELLFIIYTSGWTLDQFCSILEHGWHVYTQNLWSFLDVTFAVIFGIYLALRFKGWHTDNVGTGQQALDVLALGAPVLVPRLAFNLMSENMLFISLRAMMRDFTVLTILAVWCFAGFLLSMIWLGNGIHEPITVSKWMLWIWFGLDGTGITTSAQFHWLLGPILMVTFAFLGNTLFLTILVSMLSTTFSTIVSNATAEIQFRRAVLTLEGVKSDSLFAYFPPFNILALFVLMPLKFVLTPRWFHKINVAAVRFLNAPLLLLIGYLERRQLWAGHRRQKEAEQLPRSPPRPRLWDFSRGFSVHGDLQAVFDTEPPSDIEDEIERAAENDVPHDRNIFEQDFAREFNNTASTKANSESLQNAPKNPREDMKRRDTVNSSKRIRRDSVAPFAGMSIPKHLRDLLNEGSSDEEGEDIRGRLGKLEESIGRVERLLSRLCRELDGKSLEGERVELASEEGGGDGALSDLDRSVAVEFSDD</sequence>
<feature type="transmembrane region" description="Helical" evidence="2">
    <location>
        <begin position="332"/>
        <end position="350"/>
    </location>
</feature>
<keyword evidence="2" id="KW-1133">Transmembrane helix</keyword>
<evidence type="ECO:0000259" key="3">
    <source>
        <dbReference type="Pfam" id="PF23190"/>
    </source>
</evidence>